<dbReference type="AlphaFoldDB" id="A0A397V0H2"/>
<protein>
    <submittedName>
        <fullName evidence="2">Alpha/Beta hydrolase protein</fullName>
    </submittedName>
</protein>
<accession>A0A397V0H2</accession>
<dbReference type="PANTHER" id="PTHR12277">
    <property type="entry name" value="ALPHA/BETA HYDROLASE DOMAIN-CONTAINING PROTEIN"/>
    <property type="match status" value="1"/>
</dbReference>
<dbReference type="PANTHER" id="PTHR12277:SF81">
    <property type="entry name" value="PROTEIN ABHD13"/>
    <property type="match status" value="1"/>
</dbReference>
<evidence type="ECO:0000313" key="3">
    <source>
        <dbReference type="Proteomes" id="UP000266673"/>
    </source>
</evidence>
<dbReference type="InterPro" id="IPR029058">
    <property type="entry name" value="AB_hydrolase_fold"/>
</dbReference>
<comment type="caution">
    <text evidence="2">The sequence shown here is derived from an EMBL/GenBank/DDBJ whole genome shotgun (WGS) entry which is preliminary data.</text>
</comment>
<feature type="domain" description="AB hydrolase-1" evidence="1">
    <location>
        <begin position="80"/>
        <end position="196"/>
    </location>
</feature>
<dbReference type="Pfam" id="PF00561">
    <property type="entry name" value="Abhydrolase_1"/>
    <property type="match status" value="1"/>
</dbReference>
<dbReference type="InterPro" id="IPR000073">
    <property type="entry name" value="AB_hydrolase_1"/>
</dbReference>
<keyword evidence="2" id="KW-0378">Hydrolase</keyword>
<dbReference type="Proteomes" id="UP000266673">
    <property type="component" value="Unassembled WGS sequence"/>
</dbReference>
<dbReference type="STRING" id="44941.A0A397V0H2"/>
<dbReference type="OrthoDB" id="10249433at2759"/>
<reference evidence="2 3" key="1">
    <citation type="submission" date="2018-06" db="EMBL/GenBank/DDBJ databases">
        <title>Comparative genomics reveals the genomic features of Rhizophagus irregularis, R. cerebriforme, R. diaphanum and Gigaspora rosea, and their symbiotic lifestyle signature.</title>
        <authorList>
            <person name="Morin E."/>
            <person name="San Clemente H."/>
            <person name="Chen E.C.H."/>
            <person name="De La Providencia I."/>
            <person name="Hainaut M."/>
            <person name="Kuo A."/>
            <person name="Kohler A."/>
            <person name="Murat C."/>
            <person name="Tang N."/>
            <person name="Roy S."/>
            <person name="Loubradou J."/>
            <person name="Henrissat B."/>
            <person name="Grigoriev I.V."/>
            <person name="Corradi N."/>
            <person name="Roux C."/>
            <person name="Martin F.M."/>
        </authorList>
    </citation>
    <scope>NUCLEOTIDE SEQUENCE [LARGE SCALE GENOMIC DNA]</scope>
    <source>
        <strain evidence="2 3">DAOM 194757</strain>
    </source>
</reference>
<proteinExistence type="predicted"/>
<keyword evidence="3" id="KW-1185">Reference proteome</keyword>
<organism evidence="2 3">
    <name type="scientific">Gigaspora rosea</name>
    <dbReference type="NCBI Taxonomy" id="44941"/>
    <lineage>
        <taxon>Eukaryota</taxon>
        <taxon>Fungi</taxon>
        <taxon>Fungi incertae sedis</taxon>
        <taxon>Mucoromycota</taxon>
        <taxon>Glomeromycotina</taxon>
        <taxon>Glomeromycetes</taxon>
        <taxon>Diversisporales</taxon>
        <taxon>Gigasporaceae</taxon>
        <taxon>Gigaspora</taxon>
    </lineage>
</organism>
<dbReference type="Gene3D" id="3.40.50.1820">
    <property type="entry name" value="alpha/beta hydrolase"/>
    <property type="match status" value="2"/>
</dbReference>
<dbReference type="GO" id="GO:0008474">
    <property type="term" value="F:palmitoyl-(protein) hydrolase activity"/>
    <property type="evidence" value="ECO:0007669"/>
    <property type="project" value="TreeGrafter"/>
</dbReference>
<dbReference type="EMBL" id="QKWP01000826">
    <property type="protein sequence ID" value="RIB14499.1"/>
    <property type="molecule type" value="Genomic_DNA"/>
</dbReference>
<name>A0A397V0H2_9GLOM</name>
<gene>
    <name evidence="2" type="ORF">C2G38_2018537</name>
</gene>
<dbReference type="GO" id="GO:0016020">
    <property type="term" value="C:membrane"/>
    <property type="evidence" value="ECO:0007669"/>
    <property type="project" value="TreeGrafter"/>
</dbReference>
<evidence type="ECO:0000313" key="2">
    <source>
        <dbReference type="EMBL" id="RIB14499.1"/>
    </source>
</evidence>
<sequence>MPLFITGTTTLAIGGMVLLYTIQFDMLYPSNWPIGSRKFVARPSKYGIPYSEVTISTKDNVRLKAFVCKRPIDKEACKRPTILMFHGNGGNMGHQLPIAERFYKDFKCNVVMLSYRGYGRSEGKPSEKGLRIDAQAALDYIKKNEVFKDTKLIIYGQSLGGAVAIDLVSKNEEQVDALIIENTFLSVPKLVPHLVPQLRYLTFLCIQIWPSDKSIKKIKQTPILFLSGTKDEIIPQQHMKSLYELAQPTGGKEWKEFSNGMHNDTIVQPGYFQNIGRFIKRNVCLDE</sequence>
<evidence type="ECO:0000259" key="1">
    <source>
        <dbReference type="Pfam" id="PF00561"/>
    </source>
</evidence>
<dbReference type="SUPFAM" id="SSF53474">
    <property type="entry name" value="alpha/beta-Hydrolases"/>
    <property type="match status" value="1"/>
</dbReference>